<dbReference type="EMBL" id="LAXD01000001">
    <property type="protein sequence ID" value="KWX02755.1"/>
    <property type="molecule type" value="Genomic_DNA"/>
</dbReference>
<evidence type="ECO:0008006" key="3">
    <source>
        <dbReference type="Google" id="ProtNLM"/>
    </source>
</evidence>
<dbReference type="InterPro" id="IPR036410">
    <property type="entry name" value="HSP_DnaJ_Cys-rich_dom_sf"/>
</dbReference>
<gene>
    <name evidence="1" type="ORF">LI90_3801</name>
</gene>
<dbReference type="STRING" id="1469144.LI90_3801"/>
<dbReference type="SUPFAM" id="SSF57938">
    <property type="entry name" value="DnaJ/Hsp40 cysteine-rich domain"/>
    <property type="match status" value="1"/>
</dbReference>
<protein>
    <recommendedName>
        <fullName evidence="3">Chaperone protein DnaJ</fullName>
    </recommendedName>
</protein>
<accession>A0A132MXW8</accession>
<dbReference type="PATRIC" id="fig|1469144.10.peg.4074"/>
<reference evidence="2" key="1">
    <citation type="submission" date="2015-04" db="EMBL/GenBank/DDBJ databases">
        <title>Physiological reanalysis, assessment of diazotrophy, and genome sequences of multiple isolates of Streptomyces thermoautotrophicus.</title>
        <authorList>
            <person name="MacKellar D.C."/>
            <person name="Lieber L."/>
            <person name="Norman J."/>
            <person name="Bolger A."/>
            <person name="Tobin C."/>
            <person name="Murray J.W."/>
            <person name="Chang R."/>
            <person name="Ford T."/>
            <person name="Nguyen P.Q."/>
            <person name="Woodward J."/>
            <person name="Permingeat H."/>
            <person name="Joshi N.S."/>
            <person name="Silver P.A."/>
            <person name="Usadel B."/>
            <person name="Rutherford A.W."/>
            <person name="Friesen M."/>
            <person name="Prell J."/>
        </authorList>
    </citation>
    <scope>NUCLEOTIDE SEQUENCE [LARGE SCALE GENOMIC DNA]</scope>
    <source>
        <strain evidence="2">H1</strain>
    </source>
</reference>
<dbReference type="AlphaFoldDB" id="A0A132MXW8"/>
<evidence type="ECO:0000313" key="1">
    <source>
        <dbReference type="EMBL" id="KWX02755.1"/>
    </source>
</evidence>
<name>A0A132MXW8_9ACTN</name>
<evidence type="ECO:0000313" key="2">
    <source>
        <dbReference type="Proteomes" id="UP000070188"/>
    </source>
</evidence>
<organism evidence="1 2">
    <name type="scientific">Carbonactinospora thermoautotrophica</name>
    <dbReference type="NCBI Taxonomy" id="1469144"/>
    <lineage>
        <taxon>Bacteria</taxon>
        <taxon>Bacillati</taxon>
        <taxon>Actinomycetota</taxon>
        <taxon>Actinomycetes</taxon>
        <taxon>Kitasatosporales</taxon>
        <taxon>Carbonactinosporaceae</taxon>
        <taxon>Carbonactinospora</taxon>
    </lineage>
</organism>
<proteinExistence type="predicted"/>
<keyword evidence="2" id="KW-1185">Reference proteome</keyword>
<sequence length="38" mass="4094">MKLRLTLARHCSDCDGTGNVTQGLTQRLCLTCGGTGRR</sequence>
<dbReference type="Proteomes" id="UP000070188">
    <property type="component" value="Unassembled WGS sequence"/>
</dbReference>
<comment type="caution">
    <text evidence="1">The sequence shown here is derived from an EMBL/GenBank/DDBJ whole genome shotgun (WGS) entry which is preliminary data.</text>
</comment>